<gene>
    <name evidence="1" type="ORF">GSMUA_30590.1</name>
</gene>
<sequence length="63" mass="7267">MRKGAKLLLSLIRMLVTENDIKYCFLHQCLESINVEVHSLQEDKCSEENSLKLNGFSGFMSFK</sequence>
<organism evidence="2 3">
    <name type="scientific">Musa acuminata subsp. malaccensis</name>
    <name type="common">Wild banana</name>
    <name type="synonym">Musa malaccensis</name>
    <dbReference type="NCBI Taxonomy" id="214687"/>
    <lineage>
        <taxon>Eukaryota</taxon>
        <taxon>Viridiplantae</taxon>
        <taxon>Streptophyta</taxon>
        <taxon>Embryophyta</taxon>
        <taxon>Tracheophyta</taxon>
        <taxon>Spermatophyta</taxon>
        <taxon>Magnoliopsida</taxon>
        <taxon>Liliopsida</taxon>
        <taxon>Zingiberales</taxon>
        <taxon>Musaceae</taxon>
        <taxon>Musa</taxon>
    </lineage>
</organism>
<dbReference type="AlphaFoldDB" id="A0A804JZ46"/>
<dbReference type="Proteomes" id="UP000012960">
    <property type="component" value="Unplaced"/>
</dbReference>
<evidence type="ECO:0000313" key="3">
    <source>
        <dbReference type="Proteomes" id="UP000012960"/>
    </source>
</evidence>
<keyword evidence="3" id="KW-1185">Reference proteome</keyword>
<dbReference type="EMBL" id="HG996473">
    <property type="protein sequence ID" value="CAG1857579.1"/>
    <property type="molecule type" value="Genomic_DNA"/>
</dbReference>
<reference evidence="1" key="1">
    <citation type="submission" date="2021-03" db="EMBL/GenBank/DDBJ databases">
        <authorList>
            <consortium name="Genoscope - CEA"/>
            <person name="William W."/>
        </authorList>
    </citation>
    <scope>NUCLEOTIDE SEQUENCE</scope>
    <source>
        <strain evidence="1">Doubled-haploid Pahang</strain>
    </source>
</reference>
<dbReference type="EnsemblPlants" id="Ma07_t23930.1">
    <property type="protein sequence ID" value="Ma07_p23930.1"/>
    <property type="gene ID" value="Ma07_g23930"/>
</dbReference>
<proteinExistence type="predicted"/>
<protein>
    <submittedName>
        <fullName evidence="1">(wild Malaysian banana) hypothetical protein</fullName>
    </submittedName>
</protein>
<name>A0A804JZ46_MUSAM</name>
<dbReference type="Gramene" id="Ma07_t23930.1">
    <property type="protein sequence ID" value="Ma07_p23930.1"/>
    <property type="gene ID" value="Ma07_g23930"/>
</dbReference>
<accession>A0A804JZ46</accession>
<reference evidence="2" key="2">
    <citation type="submission" date="2021-05" db="UniProtKB">
        <authorList>
            <consortium name="EnsemblPlants"/>
        </authorList>
    </citation>
    <scope>IDENTIFICATION</scope>
    <source>
        <strain evidence="2">subsp. malaccensis</strain>
    </source>
</reference>
<evidence type="ECO:0000313" key="2">
    <source>
        <dbReference type="EnsemblPlants" id="Ma07_p23930.1"/>
    </source>
</evidence>
<dbReference type="InParanoid" id="A0A804JZ46"/>
<evidence type="ECO:0000313" key="1">
    <source>
        <dbReference type="EMBL" id="CAG1857579.1"/>
    </source>
</evidence>